<evidence type="ECO:0000256" key="2">
    <source>
        <dbReference type="ARBA" id="ARBA00022679"/>
    </source>
</evidence>
<evidence type="ECO:0000256" key="1">
    <source>
        <dbReference type="ARBA" id="ARBA00022676"/>
    </source>
</evidence>
<dbReference type="InterPro" id="IPR050834">
    <property type="entry name" value="Glycosyltransf_2"/>
</dbReference>
<sequence length="778" mass="84209">MSPAPLVSIVLPVFNDESTVSAAIESALAQTLSEIEVICVDDASTDGTAAVIESFAARDSRVRLVRQDRNLTAFQSRRVGILAASAEYVLFLDGDDELAADAARRALETATAARADLVGFGVTVVDRHGKTGGSYEGRLQPLHQALEGTDVLAGLFPVGKPAQGQLWRYLFRTSMLRDAYALLPEDLTLARVNDLPLMFLAAALAGRYVSIPDRLYIYHFGRGGSGHDVDSVERAEFYASAIGSIDSIRPAVEELATTHADPALLRESYESARLSIVGYVCSQLITRSDSAVLDAALAHLHTVASGQDIIHAAARFYPAALTTLRFHTAWQGLGDRPVRSILLATSTVRTGGVSAVIASQAHYLQQAGYRVTVVARNGGNDPGAVPEGAAFVEMTGRGIVARLEEWAEICRAHEVDLVIDHQVLYTRFWPEFALAARAEGAATIGWVHNFVARPVYDGDDRLSLIEQCSNTLARLVVLSPLDVAHFKLRGVNHTSYLPNPPSPLLIESAASTVTKRPPTGRLELVWWGRLEQHTKQVLELIEVGVQLQQLEVDFRLTVIGPDWDDLTAKKFNAESRRRGVGERVIAVGPRHGRDLVTAIDAADAFVTTSIIEGYQLTIAEAQARGLPVFMYELPWLTLVQGNEGIVAVPQGDAASLASEIAHLADDPARFERLSHSSVDAARRALSYDFGALYRGVVTGDLPAEFSPEPTLEDASELLRLLVFFAERGRGGPRSGGRGGSARSARLWEAAAPLGRATLQRFPGLRPLAHKVKTRLLGR</sequence>
<name>A0ABR8NPH1_9MICO</name>
<keyword evidence="6" id="KW-1185">Reference proteome</keyword>
<dbReference type="EMBL" id="JACXZS010000008">
    <property type="protein sequence ID" value="MBD3942552.1"/>
    <property type="molecule type" value="Genomic_DNA"/>
</dbReference>
<dbReference type="SUPFAM" id="SSF53448">
    <property type="entry name" value="Nucleotide-diphospho-sugar transferases"/>
    <property type="match status" value="1"/>
</dbReference>
<keyword evidence="2" id="KW-0808">Transferase</keyword>
<dbReference type="InterPro" id="IPR001173">
    <property type="entry name" value="Glyco_trans_2-like"/>
</dbReference>
<organism evidence="5 6">
    <name type="scientific">Microbacterium helvum</name>
    <dbReference type="NCBI Taxonomy" id="2773713"/>
    <lineage>
        <taxon>Bacteria</taxon>
        <taxon>Bacillati</taxon>
        <taxon>Actinomycetota</taxon>
        <taxon>Actinomycetes</taxon>
        <taxon>Micrococcales</taxon>
        <taxon>Microbacteriaceae</taxon>
        <taxon>Microbacterium</taxon>
    </lineage>
</organism>
<dbReference type="Gene3D" id="3.90.550.10">
    <property type="entry name" value="Spore Coat Polysaccharide Biosynthesis Protein SpsA, Chain A"/>
    <property type="match status" value="1"/>
</dbReference>
<dbReference type="CDD" id="cd00761">
    <property type="entry name" value="Glyco_tranf_GTA_type"/>
    <property type="match status" value="1"/>
</dbReference>
<feature type="domain" description="Glycosyltransferase subfamily 4-like N-terminal" evidence="4">
    <location>
        <begin position="351"/>
        <end position="481"/>
    </location>
</feature>
<dbReference type="Gene3D" id="3.40.50.2000">
    <property type="entry name" value="Glycogen Phosphorylase B"/>
    <property type="match status" value="2"/>
</dbReference>
<dbReference type="InterPro" id="IPR029044">
    <property type="entry name" value="Nucleotide-diphossugar_trans"/>
</dbReference>
<dbReference type="CDD" id="cd03801">
    <property type="entry name" value="GT4_PimA-like"/>
    <property type="match status" value="1"/>
</dbReference>
<dbReference type="RefSeq" id="WP_191172180.1">
    <property type="nucleotide sequence ID" value="NZ_JACXZS010000008.1"/>
</dbReference>
<comment type="caution">
    <text evidence="5">The sequence shown here is derived from an EMBL/GenBank/DDBJ whole genome shotgun (WGS) entry which is preliminary data.</text>
</comment>
<dbReference type="Proteomes" id="UP000598426">
    <property type="component" value="Unassembled WGS sequence"/>
</dbReference>
<accession>A0ABR8NPH1</accession>
<evidence type="ECO:0000259" key="4">
    <source>
        <dbReference type="Pfam" id="PF13439"/>
    </source>
</evidence>
<keyword evidence="1" id="KW-0328">Glycosyltransferase</keyword>
<dbReference type="PANTHER" id="PTHR43685">
    <property type="entry name" value="GLYCOSYLTRANSFERASE"/>
    <property type="match status" value="1"/>
</dbReference>
<feature type="domain" description="Glycosyltransferase 2-like" evidence="3">
    <location>
        <begin position="8"/>
        <end position="131"/>
    </location>
</feature>
<dbReference type="PANTHER" id="PTHR43685:SF11">
    <property type="entry name" value="GLYCOSYLTRANSFERASE TAGX-RELATED"/>
    <property type="match status" value="1"/>
</dbReference>
<evidence type="ECO:0000313" key="6">
    <source>
        <dbReference type="Proteomes" id="UP000598426"/>
    </source>
</evidence>
<reference evidence="5 6" key="1">
    <citation type="submission" date="2020-09" db="EMBL/GenBank/DDBJ databases">
        <title>Isolation and identification of active actinomycetes.</title>
        <authorList>
            <person name="Li X."/>
        </authorList>
    </citation>
    <scope>NUCLEOTIDE SEQUENCE [LARGE SCALE GENOMIC DNA]</scope>
    <source>
        <strain evidence="5 6">NEAU-LLC</strain>
    </source>
</reference>
<dbReference type="Pfam" id="PF00535">
    <property type="entry name" value="Glycos_transf_2"/>
    <property type="match status" value="1"/>
</dbReference>
<evidence type="ECO:0000313" key="5">
    <source>
        <dbReference type="EMBL" id="MBD3942552.1"/>
    </source>
</evidence>
<gene>
    <name evidence="5" type="ORF">IF188_12675</name>
</gene>
<protein>
    <submittedName>
        <fullName evidence="5">Glycosyltransferase</fullName>
    </submittedName>
</protein>
<dbReference type="Pfam" id="PF13692">
    <property type="entry name" value="Glyco_trans_1_4"/>
    <property type="match status" value="1"/>
</dbReference>
<proteinExistence type="predicted"/>
<dbReference type="InterPro" id="IPR028098">
    <property type="entry name" value="Glyco_trans_4-like_N"/>
</dbReference>
<dbReference type="SUPFAM" id="SSF53756">
    <property type="entry name" value="UDP-Glycosyltransferase/glycogen phosphorylase"/>
    <property type="match status" value="1"/>
</dbReference>
<dbReference type="Pfam" id="PF13439">
    <property type="entry name" value="Glyco_transf_4"/>
    <property type="match status" value="1"/>
</dbReference>
<evidence type="ECO:0000259" key="3">
    <source>
        <dbReference type="Pfam" id="PF00535"/>
    </source>
</evidence>